<reference evidence="2" key="2">
    <citation type="submission" date="2020-09" db="EMBL/GenBank/DDBJ databases">
        <authorList>
            <person name="Sun Q."/>
            <person name="Sedlacek I."/>
        </authorList>
    </citation>
    <scope>NUCLEOTIDE SEQUENCE</scope>
    <source>
        <strain evidence="2">CCM 7897</strain>
    </source>
</reference>
<dbReference type="InterPro" id="IPR036390">
    <property type="entry name" value="WH_DNA-bd_sf"/>
</dbReference>
<feature type="domain" description="HTH marR-type" evidence="1">
    <location>
        <begin position="56"/>
        <end position="191"/>
    </location>
</feature>
<dbReference type="InterPro" id="IPR039422">
    <property type="entry name" value="MarR/SlyA-like"/>
</dbReference>
<comment type="caution">
    <text evidence="2">The sequence shown here is derived from an EMBL/GenBank/DDBJ whole genome shotgun (WGS) entry which is preliminary data.</text>
</comment>
<name>A0A917C267_9HYPH</name>
<organism evidence="2 3">
    <name type="scientific">Azorhizobium oxalatiphilum</name>
    <dbReference type="NCBI Taxonomy" id="980631"/>
    <lineage>
        <taxon>Bacteria</taxon>
        <taxon>Pseudomonadati</taxon>
        <taxon>Pseudomonadota</taxon>
        <taxon>Alphaproteobacteria</taxon>
        <taxon>Hyphomicrobiales</taxon>
        <taxon>Xanthobacteraceae</taxon>
        <taxon>Azorhizobium</taxon>
    </lineage>
</organism>
<dbReference type="EMBL" id="BMCT01000003">
    <property type="protein sequence ID" value="GGF66396.1"/>
    <property type="molecule type" value="Genomic_DNA"/>
</dbReference>
<dbReference type="InterPro" id="IPR000835">
    <property type="entry name" value="HTH_MarR-typ"/>
</dbReference>
<reference evidence="2" key="1">
    <citation type="journal article" date="2014" name="Int. J. Syst. Evol. Microbiol.">
        <title>Complete genome sequence of Corynebacterium casei LMG S-19264T (=DSM 44701T), isolated from a smear-ripened cheese.</title>
        <authorList>
            <consortium name="US DOE Joint Genome Institute (JGI-PGF)"/>
            <person name="Walter F."/>
            <person name="Albersmeier A."/>
            <person name="Kalinowski J."/>
            <person name="Ruckert C."/>
        </authorList>
    </citation>
    <scope>NUCLEOTIDE SEQUENCE</scope>
    <source>
        <strain evidence="2">CCM 7897</strain>
    </source>
</reference>
<accession>A0A917C267</accession>
<sequence>MTQKIEQTLVEDTRTEFAVRWSELIPASFPEPVSGEQSEPEVAEVQIPTPSETITHLELVRVIERVHRRYCDLLRVELTRLGIDDISPAQVMLLLTIGDEELSVRDLLERGHYLGSNASYNLKQLLEANYILRTASARDRRSARLRLDAKGRHLCEMIRGVDENYHRQVARDADEERELCIAYAMLRRMEFVWTNALRYGTAA</sequence>
<dbReference type="GO" id="GO:0003700">
    <property type="term" value="F:DNA-binding transcription factor activity"/>
    <property type="evidence" value="ECO:0007669"/>
    <property type="project" value="InterPro"/>
</dbReference>
<dbReference type="PANTHER" id="PTHR33164:SF102">
    <property type="entry name" value="TRANSCRIPTIONAL REGULATORY PROTEIN"/>
    <property type="match status" value="1"/>
</dbReference>
<dbReference type="GO" id="GO:0006950">
    <property type="term" value="P:response to stress"/>
    <property type="evidence" value="ECO:0007669"/>
    <property type="project" value="TreeGrafter"/>
</dbReference>
<proteinExistence type="predicted"/>
<dbReference type="Proteomes" id="UP000606044">
    <property type="component" value="Unassembled WGS sequence"/>
</dbReference>
<dbReference type="Gene3D" id="1.10.10.10">
    <property type="entry name" value="Winged helix-like DNA-binding domain superfamily/Winged helix DNA-binding domain"/>
    <property type="match status" value="1"/>
</dbReference>
<evidence type="ECO:0000313" key="2">
    <source>
        <dbReference type="EMBL" id="GGF66396.1"/>
    </source>
</evidence>
<dbReference type="InterPro" id="IPR036388">
    <property type="entry name" value="WH-like_DNA-bd_sf"/>
</dbReference>
<dbReference type="AlphaFoldDB" id="A0A917C267"/>
<dbReference type="SMART" id="SM00347">
    <property type="entry name" value="HTH_MARR"/>
    <property type="match status" value="1"/>
</dbReference>
<evidence type="ECO:0000313" key="3">
    <source>
        <dbReference type="Proteomes" id="UP000606044"/>
    </source>
</evidence>
<keyword evidence="3" id="KW-1185">Reference proteome</keyword>
<dbReference type="Pfam" id="PF12802">
    <property type="entry name" value="MarR_2"/>
    <property type="match status" value="1"/>
</dbReference>
<dbReference type="SUPFAM" id="SSF46785">
    <property type="entry name" value="Winged helix' DNA-binding domain"/>
    <property type="match status" value="1"/>
</dbReference>
<protein>
    <recommendedName>
        <fullName evidence="1">HTH marR-type domain-containing protein</fullName>
    </recommendedName>
</protein>
<dbReference type="PANTHER" id="PTHR33164">
    <property type="entry name" value="TRANSCRIPTIONAL REGULATOR, MARR FAMILY"/>
    <property type="match status" value="1"/>
</dbReference>
<dbReference type="RefSeq" id="WP_188579420.1">
    <property type="nucleotide sequence ID" value="NZ_BMCT01000003.1"/>
</dbReference>
<dbReference type="PROSITE" id="PS50995">
    <property type="entry name" value="HTH_MARR_2"/>
    <property type="match status" value="1"/>
</dbReference>
<evidence type="ECO:0000259" key="1">
    <source>
        <dbReference type="PROSITE" id="PS50995"/>
    </source>
</evidence>
<gene>
    <name evidence="2" type="ORF">GCM10007301_27600</name>
</gene>